<keyword evidence="5" id="KW-0131">Cell cycle</keyword>
<sequence length="220" mass="24159">MLINFGISVINVSKSLGNYAVLRNVSINTPPNSITCIAGPSGSGKSTLLRIIAGYLRPDSGRVLINGVDIYADSRAREVVNLVSYVPQDDLLVSGLTIRENLRLALRVQGLGNRVIEERIRWVSGLIGIGHVLDKRPGQVSGGERRRASIAVALARDHEFLIMDEPTNSLDRANVELLIRILREEAGLGRVVLVATHDQYLIRNSDRLYMIRAGELTTEP</sequence>
<dbReference type="RefSeq" id="WP_229709921.1">
    <property type="nucleotide sequence ID" value="NZ_AP026830.1"/>
</dbReference>
<reference evidence="4" key="4">
    <citation type="journal article" date="2023" name="Microbiol. Resour. Announc.">
        <title>Complete Genome Sequence of Vulcanisaeta souniana Strain IC-059, a Hyperthermophilic Archaeon Isolated from Hot Spring Water in Japan.</title>
        <authorList>
            <person name="Kato S."/>
            <person name="Itoh T."/>
            <person name="Wu L."/>
            <person name="Ma J."/>
            <person name="Ohkuma M."/>
        </authorList>
    </citation>
    <scope>NUCLEOTIDE SEQUENCE</scope>
    <source>
        <strain evidence="4">JCM 11219</strain>
    </source>
</reference>
<reference evidence="7" key="3">
    <citation type="submission" date="2022-09" db="EMBL/GenBank/DDBJ databases">
        <title>Complete genome sequence of Vulcanisaeta souniana.</title>
        <authorList>
            <person name="Kato S."/>
            <person name="Itoh T."/>
            <person name="Ohkuma M."/>
        </authorList>
    </citation>
    <scope>NUCLEOTIDE SEQUENCE [LARGE SCALE GENOMIC DNA]</scope>
    <source>
        <strain evidence="7">JCM 11219</strain>
    </source>
</reference>
<dbReference type="InterPro" id="IPR003439">
    <property type="entry name" value="ABC_transporter-like_ATP-bd"/>
</dbReference>
<dbReference type="GO" id="GO:0051301">
    <property type="term" value="P:cell division"/>
    <property type="evidence" value="ECO:0007669"/>
    <property type="project" value="UniProtKB-KW"/>
</dbReference>
<keyword evidence="7" id="KW-1185">Reference proteome</keyword>
<dbReference type="Gene3D" id="3.40.50.300">
    <property type="entry name" value="P-loop containing nucleotide triphosphate hydrolases"/>
    <property type="match status" value="1"/>
</dbReference>
<keyword evidence="2 5" id="KW-0067">ATP-binding</keyword>
<gene>
    <name evidence="5" type="primary">ftsE</name>
    <name evidence="5" type="ORF">GCM10007112_21250</name>
    <name evidence="4" type="ORF">Vsou_18260</name>
</gene>
<dbReference type="InterPro" id="IPR017871">
    <property type="entry name" value="ABC_transporter-like_CS"/>
</dbReference>
<evidence type="ECO:0000313" key="7">
    <source>
        <dbReference type="Proteomes" id="UP001060771"/>
    </source>
</evidence>
<dbReference type="GeneID" id="76207365"/>
<dbReference type="EMBL" id="BMNM01000011">
    <property type="protein sequence ID" value="GGI84130.1"/>
    <property type="molecule type" value="Genomic_DNA"/>
</dbReference>
<dbReference type="SUPFAM" id="SSF52540">
    <property type="entry name" value="P-loop containing nucleoside triphosphate hydrolases"/>
    <property type="match status" value="1"/>
</dbReference>
<dbReference type="Proteomes" id="UP001060771">
    <property type="component" value="Chromosome"/>
</dbReference>
<evidence type="ECO:0000259" key="3">
    <source>
        <dbReference type="PROSITE" id="PS50893"/>
    </source>
</evidence>
<dbReference type="Pfam" id="PF00005">
    <property type="entry name" value="ABC_tran"/>
    <property type="match status" value="1"/>
</dbReference>
<dbReference type="PROSITE" id="PS00211">
    <property type="entry name" value="ABC_TRANSPORTER_1"/>
    <property type="match status" value="1"/>
</dbReference>
<name>A0A830EA41_9CREN</name>
<dbReference type="EMBL" id="AP026830">
    <property type="protein sequence ID" value="BDR92733.1"/>
    <property type="molecule type" value="Genomic_DNA"/>
</dbReference>
<keyword evidence="5" id="KW-0132">Cell division</keyword>
<dbReference type="GO" id="GO:0016887">
    <property type="term" value="F:ATP hydrolysis activity"/>
    <property type="evidence" value="ECO:0007669"/>
    <property type="project" value="InterPro"/>
</dbReference>
<dbReference type="PANTHER" id="PTHR43038:SF7">
    <property type="entry name" value="ABC TRANSPORT SYSTEM ATP-BINDING PROTEIN"/>
    <property type="match status" value="1"/>
</dbReference>
<reference evidence="5" key="1">
    <citation type="journal article" date="2014" name="Int. J. Syst. Evol. Microbiol.">
        <title>Complete genome sequence of Corynebacterium casei LMG S-19264T (=DSM 44701T), isolated from a smear-ripened cheese.</title>
        <authorList>
            <consortium name="US DOE Joint Genome Institute (JGI-PGF)"/>
            <person name="Walter F."/>
            <person name="Albersmeier A."/>
            <person name="Kalinowski J."/>
            <person name="Ruckert C."/>
        </authorList>
    </citation>
    <scope>NUCLEOTIDE SEQUENCE</scope>
    <source>
        <strain evidence="5">JCM 11219</strain>
    </source>
</reference>
<dbReference type="InterPro" id="IPR027417">
    <property type="entry name" value="P-loop_NTPase"/>
</dbReference>
<accession>A0A830EA41</accession>
<dbReference type="PROSITE" id="PS50893">
    <property type="entry name" value="ABC_TRANSPORTER_2"/>
    <property type="match status" value="1"/>
</dbReference>
<proteinExistence type="predicted"/>
<evidence type="ECO:0000313" key="6">
    <source>
        <dbReference type="Proteomes" id="UP000657075"/>
    </source>
</evidence>
<evidence type="ECO:0000313" key="5">
    <source>
        <dbReference type="EMBL" id="GGI84130.1"/>
    </source>
</evidence>
<organism evidence="5 6">
    <name type="scientific">Vulcanisaeta souniana JCM 11219</name>
    <dbReference type="NCBI Taxonomy" id="1293586"/>
    <lineage>
        <taxon>Archaea</taxon>
        <taxon>Thermoproteota</taxon>
        <taxon>Thermoprotei</taxon>
        <taxon>Thermoproteales</taxon>
        <taxon>Thermoproteaceae</taxon>
        <taxon>Vulcanisaeta</taxon>
    </lineage>
</organism>
<evidence type="ECO:0000313" key="4">
    <source>
        <dbReference type="EMBL" id="BDR92733.1"/>
    </source>
</evidence>
<protein>
    <submittedName>
        <fullName evidence="5">Cell division ATP-binding protein FtsE</fullName>
    </submittedName>
</protein>
<dbReference type="AlphaFoldDB" id="A0A830EA41"/>
<feature type="domain" description="ABC transporter" evidence="3">
    <location>
        <begin position="7"/>
        <end position="220"/>
    </location>
</feature>
<dbReference type="SMART" id="SM00382">
    <property type="entry name" value="AAA"/>
    <property type="match status" value="1"/>
</dbReference>
<dbReference type="PANTHER" id="PTHR43038">
    <property type="entry name" value="ATP-BINDING CASSETTE, SUB-FAMILY H, MEMBER 1"/>
    <property type="match status" value="1"/>
</dbReference>
<dbReference type="GO" id="GO:0005524">
    <property type="term" value="F:ATP binding"/>
    <property type="evidence" value="ECO:0007669"/>
    <property type="project" value="UniProtKB-KW"/>
</dbReference>
<reference evidence="5" key="2">
    <citation type="submission" date="2020-09" db="EMBL/GenBank/DDBJ databases">
        <authorList>
            <person name="Sun Q."/>
            <person name="Ohkuma M."/>
        </authorList>
    </citation>
    <scope>NUCLEOTIDE SEQUENCE</scope>
    <source>
        <strain evidence="5">JCM 11219</strain>
    </source>
</reference>
<dbReference type="InterPro" id="IPR003593">
    <property type="entry name" value="AAA+_ATPase"/>
</dbReference>
<evidence type="ECO:0000256" key="2">
    <source>
        <dbReference type="ARBA" id="ARBA00022840"/>
    </source>
</evidence>
<dbReference type="Proteomes" id="UP000657075">
    <property type="component" value="Unassembled WGS sequence"/>
</dbReference>
<evidence type="ECO:0000256" key="1">
    <source>
        <dbReference type="ARBA" id="ARBA00022741"/>
    </source>
</evidence>
<keyword evidence="1" id="KW-0547">Nucleotide-binding</keyword>